<feature type="region of interest" description="Disordered" evidence="1">
    <location>
        <begin position="113"/>
        <end position="152"/>
    </location>
</feature>
<proteinExistence type="predicted"/>
<organism evidence="2 3">
    <name type="scientific">Phanerochaete sordida</name>
    <dbReference type="NCBI Taxonomy" id="48140"/>
    <lineage>
        <taxon>Eukaryota</taxon>
        <taxon>Fungi</taxon>
        <taxon>Dikarya</taxon>
        <taxon>Basidiomycota</taxon>
        <taxon>Agaricomycotina</taxon>
        <taxon>Agaricomycetes</taxon>
        <taxon>Polyporales</taxon>
        <taxon>Phanerochaetaceae</taxon>
        <taxon>Phanerochaete</taxon>
    </lineage>
</organism>
<comment type="caution">
    <text evidence="2">The sequence shown here is derived from an EMBL/GenBank/DDBJ whole genome shotgun (WGS) entry which is preliminary data.</text>
</comment>
<keyword evidence="3" id="KW-1185">Reference proteome</keyword>
<accession>A0A9P3L8K9</accession>
<evidence type="ECO:0000313" key="2">
    <source>
        <dbReference type="EMBL" id="GJE84792.1"/>
    </source>
</evidence>
<sequence length="222" mass="24423">MSSFSVDDLVSSMSSNHINQEAIDLQALQAQLAQTLYSSQAVPVANDRRRGTHANTPMACTPTSSSFWERPDFDRRRSNSVVSRREAEEQYENVDGMEEDELMVEDMLFPSNASSADATTYPASHMPPPPSPTLYPRHAHAHSRKSSASTSPFSAMHYDQPSLFATTDPFYLAQLAAQQSGPAPSFFSQFGKPAQQSPFLAGHPFAHRQCAAEVHPSTAFVR</sequence>
<gene>
    <name evidence="2" type="ORF">PsYK624_008680</name>
</gene>
<dbReference type="AlphaFoldDB" id="A0A9P3L8K9"/>
<dbReference type="Proteomes" id="UP000703269">
    <property type="component" value="Unassembled WGS sequence"/>
</dbReference>
<reference evidence="2 3" key="1">
    <citation type="submission" date="2021-08" db="EMBL/GenBank/DDBJ databases">
        <title>Draft Genome Sequence of Phanerochaete sordida strain YK-624.</title>
        <authorList>
            <person name="Mori T."/>
            <person name="Dohra H."/>
            <person name="Suzuki T."/>
            <person name="Kawagishi H."/>
            <person name="Hirai H."/>
        </authorList>
    </citation>
    <scope>NUCLEOTIDE SEQUENCE [LARGE SCALE GENOMIC DNA]</scope>
    <source>
        <strain evidence="2 3">YK-624</strain>
    </source>
</reference>
<name>A0A9P3L8K9_9APHY</name>
<dbReference type="OrthoDB" id="3262664at2759"/>
<evidence type="ECO:0000313" key="3">
    <source>
        <dbReference type="Proteomes" id="UP000703269"/>
    </source>
</evidence>
<dbReference type="EMBL" id="BPQB01000001">
    <property type="protein sequence ID" value="GJE84792.1"/>
    <property type="molecule type" value="Genomic_DNA"/>
</dbReference>
<protein>
    <submittedName>
        <fullName evidence="2">Uncharacterized protein</fullName>
    </submittedName>
</protein>
<evidence type="ECO:0000256" key="1">
    <source>
        <dbReference type="SAM" id="MobiDB-lite"/>
    </source>
</evidence>